<keyword evidence="3" id="KW-1185">Reference proteome</keyword>
<comment type="caution">
    <text evidence="2">The sequence shown here is derived from an EMBL/GenBank/DDBJ whole genome shotgun (WGS) entry which is preliminary data.</text>
</comment>
<accession>A0ABV8WBB5</accession>
<dbReference type="Pfam" id="PF00665">
    <property type="entry name" value="rve"/>
    <property type="match status" value="1"/>
</dbReference>
<protein>
    <submittedName>
        <fullName evidence="2">IS3 family transposase</fullName>
    </submittedName>
</protein>
<name>A0ABV8WBB5_9FLAO</name>
<dbReference type="InterPro" id="IPR009057">
    <property type="entry name" value="Homeodomain-like_sf"/>
</dbReference>
<proteinExistence type="predicted"/>
<feature type="domain" description="Integrase catalytic" evidence="1">
    <location>
        <begin position="222"/>
        <end position="387"/>
    </location>
</feature>
<gene>
    <name evidence="2" type="ORF">ACFOY0_23780</name>
</gene>
<dbReference type="InterPro" id="IPR048020">
    <property type="entry name" value="Transpos_IS3"/>
</dbReference>
<evidence type="ECO:0000313" key="2">
    <source>
        <dbReference type="EMBL" id="MFC4394034.1"/>
    </source>
</evidence>
<dbReference type="InterPro" id="IPR050900">
    <property type="entry name" value="Transposase_IS3/IS150/IS904"/>
</dbReference>
<organism evidence="2 3">
    <name type="scientific">Flavobacterium quisquiliarum</name>
    <dbReference type="NCBI Taxonomy" id="1834436"/>
    <lineage>
        <taxon>Bacteria</taxon>
        <taxon>Pseudomonadati</taxon>
        <taxon>Bacteroidota</taxon>
        <taxon>Flavobacteriia</taxon>
        <taxon>Flavobacteriales</taxon>
        <taxon>Flavobacteriaceae</taxon>
        <taxon>Flavobacterium</taxon>
    </lineage>
</organism>
<dbReference type="NCBIfam" id="NF033516">
    <property type="entry name" value="transpos_IS3"/>
    <property type="match status" value="1"/>
</dbReference>
<dbReference type="Gene3D" id="3.30.420.10">
    <property type="entry name" value="Ribonuclease H-like superfamily/Ribonuclease H"/>
    <property type="match status" value="1"/>
</dbReference>
<dbReference type="InterPro" id="IPR001584">
    <property type="entry name" value="Integrase_cat-core"/>
</dbReference>
<dbReference type="InterPro" id="IPR036397">
    <property type="entry name" value="RNaseH_sf"/>
</dbReference>
<dbReference type="Proteomes" id="UP001595719">
    <property type="component" value="Unassembled WGS sequence"/>
</dbReference>
<dbReference type="EMBL" id="JBHSCO010000008">
    <property type="protein sequence ID" value="MFC4394034.1"/>
    <property type="molecule type" value="Genomic_DNA"/>
</dbReference>
<dbReference type="PROSITE" id="PS50994">
    <property type="entry name" value="INTEGRASE"/>
    <property type="match status" value="1"/>
</dbReference>
<dbReference type="InterPro" id="IPR025948">
    <property type="entry name" value="HTH-like_dom"/>
</dbReference>
<dbReference type="Pfam" id="PF13333">
    <property type="entry name" value="rve_2"/>
    <property type="match status" value="1"/>
</dbReference>
<dbReference type="RefSeq" id="WP_179000744.1">
    <property type="nucleotide sequence ID" value="NZ_JBHSCO010000008.1"/>
</dbReference>
<dbReference type="Pfam" id="PF01527">
    <property type="entry name" value="HTH_Tnp_1"/>
    <property type="match status" value="1"/>
</dbReference>
<dbReference type="PANTHER" id="PTHR46889">
    <property type="entry name" value="TRANSPOSASE INSF FOR INSERTION SEQUENCE IS3B-RELATED"/>
    <property type="match status" value="1"/>
</dbReference>
<evidence type="ECO:0000313" key="3">
    <source>
        <dbReference type="Proteomes" id="UP001595719"/>
    </source>
</evidence>
<reference evidence="3" key="1">
    <citation type="journal article" date="2019" name="Int. J. Syst. Evol. Microbiol.">
        <title>The Global Catalogue of Microorganisms (GCM) 10K type strain sequencing project: providing services to taxonomists for standard genome sequencing and annotation.</title>
        <authorList>
            <consortium name="The Broad Institute Genomics Platform"/>
            <consortium name="The Broad Institute Genome Sequencing Center for Infectious Disease"/>
            <person name="Wu L."/>
            <person name="Ma J."/>
        </authorList>
    </citation>
    <scope>NUCLEOTIDE SEQUENCE [LARGE SCALE GENOMIC DNA]</scope>
    <source>
        <strain evidence="3">CGMCC 1.15345</strain>
    </source>
</reference>
<dbReference type="PANTHER" id="PTHR46889:SF4">
    <property type="entry name" value="TRANSPOSASE INSO FOR INSERTION SEQUENCE ELEMENT IS911B-RELATED"/>
    <property type="match status" value="1"/>
</dbReference>
<evidence type="ECO:0000259" key="1">
    <source>
        <dbReference type="PROSITE" id="PS50994"/>
    </source>
</evidence>
<dbReference type="InterPro" id="IPR002514">
    <property type="entry name" value="Transposase_8"/>
</dbReference>
<dbReference type="SUPFAM" id="SSF46689">
    <property type="entry name" value="Homeodomain-like"/>
    <property type="match status" value="1"/>
</dbReference>
<dbReference type="SUPFAM" id="SSF53098">
    <property type="entry name" value="Ribonuclease H-like"/>
    <property type="match status" value="1"/>
</dbReference>
<dbReference type="InterPro" id="IPR012337">
    <property type="entry name" value="RNaseH-like_sf"/>
</dbReference>
<sequence length="387" mass="45889">MLRKQRIIYSPLFKEQAVHLSYKRATLKELAIELEINPARLTEWRQIYQQFGKGSFPGTGKKRINPDKKEIFELEQKLKESEQKFDILINGSKYLSMGKSFVFSFISENEKIYPINKMCQILGVSESTFRVWKKQVISESQKRILLLRTKIISIYYEFNKQYGSVKITRELNNRGTKISIAQVAFHMKEMGLYRKLKRRFKVTTDSKHNLFTSPNVLNRNFSVNAPSKVWVSDITYIQIDKRFMYLTIIMDLYDRKIIGWNLGTSLSVKSTVLPAWEMAISNREIKDFLIFHSDRGVQYASRAFVHKLDSYQCVTRSMNRKGNHLDNAVAESFFNTLKRELIHRQTKFLSKKEMREKIFDFIENWYNKKRIHSALNFKNIEEFNQDN</sequence>
<dbReference type="Pfam" id="PF13276">
    <property type="entry name" value="HTH_21"/>
    <property type="match status" value="1"/>
</dbReference>